<dbReference type="AlphaFoldDB" id="A0AAV1SNP6"/>
<comment type="caution">
    <text evidence="1">The sequence shown here is derived from an EMBL/GenBank/DDBJ whole genome shotgun (WGS) entry which is preliminary data.</text>
</comment>
<dbReference type="Proteomes" id="UP001314170">
    <property type="component" value="Unassembled WGS sequence"/>
</dbReference>
<evidence type="ECO:0000313" key="1">
    <source>
        <dbReference type="EMBL" id="CAK7355472.1"/>
    </source>
</evidence>
<name>A0AAV1SNP6_9ROSI</name>
<accession>A0AAV1SNP6</accession>
<reference evidence="1 2" key="1">
    <citation type="submission" date="2024-01" db="EMBL/GenBank/DDBJ databases">
        <authorList>
            <person name="Waweru B."/>
        </authorList>
    </citation>
    <scope>NUCLEOTIDE SEQUENCE [LARGE SCALE GENOMIC DNA]</scope>
</reference>
<dbReference type="EMBL" id="CAWUPB010001195">
    <property type="protein sequence ID" value="CAK7355472.1"/>
    <property type="molecule type" value="Genomic_DNA"/>
</dbReference>
<keyword evidence="2" id="KW-1185">Reference proteome</keyword>
<gene>
    <name evidence="1" type="ORF">DCAF_LOCUS25732</name>
</gene>
<protein>
    <submittedName>
        <fullName evidence="1">Uncharacterized protein</fullName>
    </submittedName>
</protein>
<evidence type="ECO:0000313" key="2">
    <source>
        <dbReference type="Proteomes" id="UP001314170"/>
    </source>
</evidence>
<proteinExistence type="predicted"/>
<organism evidence="1 2">
    <name type="scientific">Dovyalis caffra</name>
    <dbReference type="NCBI Taxonomy" id="77055"/>
    <lineage>
        <taxon>Eukaryota</taxon>
        <taxon>Viridiplantae</taxon>
        <taxon>Streptophyta</taxon>
        <taxon>Embryophyta</taxon>
        <taxon>Tracheophyta</taxon>
        <taxon>Spermatophyta</taxon>
        <taxon>Magnoliopsida</taxon>
        <taxon>eudicotyledons</taxon>
        <taxon>Gunneridae</taxon>
        <taxon>Pentapetalae</taxon>
        <taxon>rosids</taxon>
        <taxon>fabids</taxon>
        <taxon>Malpighiales</taxon>
        <taxon>Salicaceae</taxon>
        <taxon>Flacourtieae</taxon>
        <taxon>Dovyalis</taxon>
    </lineage>
</organism>
<sequence length="77" mass="8647">MPLSMVVVLRWRYDHLYMKVDNGSWASSRNGYLVEAIDGGLTWDGLMVRKWPGWAVMEEIGEDNGVSACVKESANVV</sequence>